<dbReference type="EMBL" id="JALPRF010000004">
    <property type="protein sequence ID" value="MCK8494626.1"/>
    <property type="molecule type" value="Genomic_DNA"/>
</dbReference>
<feature type="domain" description="FAD-binding" evidence="1">
    <location>
        <begin position="7"/>
        <end position="339"/>
    </location>
</feature>
<dbReference type="Gene3D" id="3.50.50.60">
    <property type="entry name" value="FAD/NAD(P)-binding domain"/>
    <property type="match status" value="1"/>
</dbReference>
<keyword evidence="3" id="KW-1185">Reference proteome</keyword>
<dbReference type="PANTHER" id="PTHR46865">
    <property type="entry name" value="OXIDOREDUCTASE-RELATED"/>
    <property type="match status" value="1"/>
</dbReference>
<dbReference type="InterPro" id="IPR036188">
    <property type="entry name" value="FAD/NAD-bd_sf"/>
</dbReference>
<dbReference type="InterPro" id="IPR002938">
    <property type="entry name" value="FAD-bd"/>
</dbReference>
<dbReference type="RefSeq" id="WP_248479188.1">
    <property type="nucleotide sequence ID" value="NZ_JALPRF010000004.1"/>
</dbReference>
<proteinExistence type="predicted"/>
<dbReference type="Gene3D" id="3.30.9.10">
    <property type="entry name" value="D-Amino Acid Oxidase, subunit A, domain 2"/>
    <property type="match status" value="1"/>
</dbReference>
<organism evidence="2 3">
    <name type="scientific">Spirosoma liriopis</name>
    <dbReference type="NCBI Taxonomy" id="2937440"/>
    <lineage>
        <taxon>Bacteria</taxon>
        <taxon>Pseudomonadati</taxon>
        <taxon>Bacteroidota</taxon>
        <taxon>Cytophagia</taxon>
        <taxon>Cytophagales</taxon>
        <taxon>Cytophagaceae</taxon>
        <taxon>Spirosoma</taxon>
    </lineage>
</organism>
<keyword evidence="2" id="KW-0503">Monooxygenase</keyword>
<dbReference type="PRINTS" id="PR00420">
    <property type="entry name" value="RNGMNOXGNASE"/>
</dbReference>
<dbReference type="InterPro" id="IPR051704">
    <property type="entry name" value="FAD_aromatic-hydroxylase"/>
</dbReference>
<dbReference type="GO" id="GO:0004497">
    <property type="term" value="F:monooxygenase activity"/>
    <property type="evidence" value="ECO:0007669"/>
    <property type="project" value="UniProtKB-KW"/>
</dbReference>
<dbReference type="SUPFAM" id="SSF51905">
    <property type="entry name" value="FAD/NAD(P)-binding domain"/>
    <property type="match status" value="1"/>
</dbReference>
<gene>
    <name evidence="2" type="ORF">M0L20_22350</name>
</gene>
<comment type="caution">
    <text evidence="2">The sequence shown here is derived from an EMBL/GenBank/DDBJ whole genome shotgun (WGS) entry which is preliminary data.</text>
</comment>
<evidence type="ECO:0000259" key="1">
    <source>
        <dbReference type="Pfam" id="PF01494"/>
    </source>
</evidence>
<dbReference type="Proteomes" id="UP001202180">
    <property type="component" value="Unassembled WGS sequence"/>
</dbReference>
<accession>A0ABT0HR25</accession>
<name>A0ABT0HR25_9BACT</name>
<evidence type="ECO:0000313" key="3">
    <source>
        <dbReference type="Proteomes" id="UP001202180"/>
    </source>
</evidence>
<dbReference type="Pfam" id="PF01494">
    <property type="entry name" value="FAD_binding_3"/>
    <property type="match status" value="1"/>
</dbReference>
<dbReference type="PANTHER" id="PTHR46865:SF2">
    <property type="entry name" value="MONOOXYGENASE"/>
    <property type="match status" value="1"/>
</dbReference>
<evidence type="ECO:0000313" key="2">
    <source>
        <dbReference type="EMBL" id="MCK8494626.1"/>
    </source>
</evidence>
<sequence length="402" mass="44263">METKKQKVLIAGASIAGPTLAYWLHKYGFEVSVVERSPSLRLGGQNIDVNGPARKVARLMGILDQIKAANTGEIGTQWVDKDNQVTASFPKEGANSLTQELEIVRGDLVNILYEITKENVTYRFDDQITQLAQDDHQATVTFASGHTETYDLVIAADGIRSRTRTLMFGDESVFNYLGLCTAYLTIAKTETDTNWARWYTADDSRVLLLRPDNEGTTRASINFLLPQEEYEKLDKNTKKAILLSRLAGAGWEAPRLAQEVEKSDDIYFDGVGQIKAPRWSTGRFAMVGDAAYCPAPITGKGTTLAFVGAYVLAGELATHERFEDGFASYERILRPYVESVQKLPPGIPRIAYPKTALGVSIVNTVVGILASEPVQKIASVFGSSDPEEEELLKDTPLPKYAL</sequence>
<keyword evidence="2" id="KW-0560">Oxidoreductase</keyword>
<reference evidence="2 3" key="1">
    <citation type="submission" date="2022-04" db="EMBL/GenBank/DDBJ databases">
        <title>Spirosoma sp. strain RP8 genome sequencing and assembly.</title>
        <authorList>
            <person name="Jung Y."/>
        </authorList>
    </citation>
    <scope>NUCLEOTIDE SEQUENCE [LARGE SCALE GENOMIC DNA]</scope>
    <source>
        <strain evidence="2 3">RP8</strain>
    </source>
</reference>
<protein>
    <submittedName>
        <fullName evidence="2">FAD-dependent monooxygenase</fullName>
    </submittedName>
</protein>